<sequence>MSGIGSVLVSIANANIDVQNAYLNALDLNFRATITVIQMLYINVENVGYCYNKYVDFLITLEDSMKRQNGWITKWDYWIASIVFYTIHFQAFIMSLFYHRAFRRLCNLIEYFKIALCQPYPSTKLIRPMPILEFIQRGLELSYVDAANNTNLDDLCLGIFLPQIHVKLLELLEMLIDICQTHLRMNFRMITNILVETLKRTRKSSLGATHIHLLNLRSKVYKVFLLWISVIREGSGCEQIVECLVKEIMEDVKIKRKDGHTVSVSKQKDTAGNKRKQNNNAKVETSQKKETELYLDKVIVCTEALRCLQAILISSSYLLKPHVLKETYLTIFEVCASNYEKRISLDNMYNKSECRLEMYRALFTLTKLRNLCHPPCTELILYLLDAACTKDSCSIIRTSCKIMLSTSELVIHPHKENFAFKTKLQNTLTEHPHLNAMLPNPIHSEEMRKCQNMFTSSILSKDDEQKYTQNSGDNQNNGIRIITKNISLQNDQITVEDEFVATKNTVIDTKIPVYTCSKHTKNELKRKDNIIIQQTFPVLIGVEKPIEREAKINQEDNECIDELQGMFVDELK</sequence>
<reference evidence="3 4" key="1">
    <citation type="submission" date="2015-08" db="EMBL/GenBank/DDBJ databases">
        <title>Ancestral chromatin configuration constrains chromatin evolution on differentiating sex chromosomes in Drosophila.</title>
        <authorList>
            <person name="Zhou Q."/>
            <person name="Bachtrog D."/>
        </authorList>
    </citation>
    <scope>NUCLEOTIDE SEQUENCE [LARGE SCALE GENOMIC DNA]</scope>
    <source>
        <tissue evidence="3">Whole larvae</tissue>
    </source>
</reference>
<dbReference type="GO" id="GO:0006364">
    <property type="term" value="P:rRNA processing"/>
    <property type="evidence" value="ECO:0007669"/>
    <property type="project" value="TreeGrafter"/>
</dbReference>
<dbReference type="PANTHER" id="PTHR34105:SF1">
    <property type="entry name" value="PROLINE-, GLUTAMIC ACID- AND LEUCINE-RICH PROTEIN 1"/>
    <property type="match status" value="1"/>
</dbReference>
<feature type="region of interest" description="Disordered" evidence="1">
    <location>
        <begin position="263"/>
        <end position="284"/>
    </location>
</feature>
<keyword evidence="2" id="KW-1133">Transmembrane helix</keyword>
<feature type="transmembrane region" description="Helical" evidence="2">
    <location>
        <begin position="75"/>
        <end position="98"/>
    </location>
</feature>
<accession>A0A0M5J8T4</accession>
<name>A0A0M5J8T4_DROBS</name>
<gene>
    <name evidence="3" type="ORF">Dbus_chr3Rg161</name>
</gene>
<organism evidence="3 4">
    <name type="scientific">Drosophila busckii</name>
    <name type="common">Fruit fly</name>
    <dbReference type="NCBI Taxonomy" id="30019"/>
    <lineage>
        <taxon>Eukaryota</taxon>
        <taxon>Metazoa</taxon>
        <taxon>Ecdysozoa</taxon>
        <taxon>Arthropoda</taxon>
        <taxon>Hexapoda</taxon>
        <taxon>Insecta</taxon>
        <taxon>Pterygota</taxon>
        <taxon>Neoptera</taxon>
        <taxon>Endopterygota</taxon>
        <taxon>Diptera</taxon>
        <taxon>Brachycera</taxon>
        <taxon>Muscomorpha</taxon>
        <taxon>Ephydroidea</taxon>
        <taxon>Drosophilidae</taxon>
        <taxon>Drosophila</taxon>
    </lineage>
</organism>
<dbReference type="OrthoDB" id="20900at2759"/>
<keyword evidence="2" id="KW-0472">Membrane</keyword>
<dbReference type="PANTHER" id="PTHR34105">
    <property type="entry name" value="PROLINE-, GLUTAMIC ACID- AND LEUCINE-RICH PROTEIN 1"/>
    <property type="match status" value="1"/>
</dbReference>
<dbReference type="Proteomes" id="UP000494163">
    <property type="component" value="Chromosome 3R"/>
</dbReference>
<evidence type="ECO:0000256" key="2">
    <source>
        <dbReference type="SAM" id="Phobius"/>
    </source>
</evidence>
<evidence type="ECO:0000313" key="4">
    <source>
        <dbReference type="Proteomes" id="UP000494163"/>
    </source>
</evidence>
<protein>
    <submittedName>
        <fullName evidence="3">CG33217</fullName>
    </submittedName>
</protein>
<keyword evidence="2" id="KW-0812">Transmembrane</keyword>
<evidence type="ECO:0000256" key="1">
    <source>
        <dbReference type="SAM" id="MobiDB-lite"/>
    </source>
</evidence>
<dbReference type="EMBL" id="CP012526">
    <property type="protein sequence ID" value="ALC45411.1"/>
    <property type="molecule type" value="Genomic_DNA"/>
</dbReference>
<evidence type="ECO:0000313" key="3">
    <source>
        <dbReference type="EMBL" id="ALC45411.1"/>
    </source>
</evidence>
<dbReference type="STRING" id="30019.A0A0M5J8T4"/>
<proteinExistence type="predicted"/>
<dbReference type="AlphaFoldDB" id="A0A0M5J8T4"/>
<dbReference type="GO" id="GO:0005634">
    <property type="term" value="C:nucleus"/>
    <property type="evidence" value="ECO:0007669"/>
    <property type="project" value="TreeGrafter"/>
</dbReference>
<keyword evidence="4" id="KW-1185">Reference proteome</keyword>